<organism evidence="2 3">
    <name type="scientific">Planotetraspora mira</name>
    <dbReference type="NCBI Taxonomy" id="58121"/>
    <lineage>
        <taxon>Bacteria</taxon>
        <taxon>Bacillati</taxon>
        <taxon>Actinomycetota</taxon>
        <taxon>Actinomycetes</taxon>
        <taxon>Streptosporangiales</taxon>
        <taxon>Streptosporangiaceae</taxon>
        <taxon>Planotetraspora</taxon>
    </lineage>
</organism>
<evidence type="ECO:0000313" key="3">
    <source>
        <dbReference type="Proteomes" id="UP000650628"/>
    </source>
</evidence>
<keyword evidence="3" id="KW-1185">Reference proteome</keyword>
<dbReference type="EMBL" id="BOOO01000034">
    <property type="protein sequence ID" value="GII32297.1"/>
    <property type="molecule type" value="Genomic_DNA"/>
</dbReference>
<dbReference type="Pfam" id="PF12728">
    <property type="entry name" value="HTH_17"/>
    <property type="match status" value="1"/>
</dbReference>
<evidence type="ECO:0000259" key="1">
    <source>
        <dbReference type="Pfam" id="PF12728"/>
    </source>
</evidence>
<reference evidence="2 3" key="1">
    <citation type="submission" date="2021-01" db="EMBL/GenBank/DDBJ databases">
        <title>Whole genome shotgun sequence of Planotetraspora mira NBRC 15435.</title>
        <authorList>
            <person name="Komaki H."/>
            <person name="Tamura T."/>
        </authorList>
    </citation>
    <scope>NUCLEOTIDE SEQUENCE [LARGE SCALE GENOMIC DNA]</scope>
    <source>
        <strain evidence="2 3">NBRC 15435</strain>
    </source>
</reference>
<sequence length="67" mass="7594">MSRAGPPGDRRLYRITDAMHLLSLSRSVIYEQIRSGRLRSVTQGRTRLIPASAITDYIALLEQEAQH</sequence>
<name>A0A8J3TUA0_9ACTN</name>
<dbReference type="Proteomes" id="UP000650628">
    <property type="component" value="Unassembled WGS sequence"/>
</dbReference>
<dbReference type="RefSeq" id="WP_203956200.1">
    <property type="nucleotide sequence ID" value="NZ_BOOO01000034.1"/>
</dbReference>
<dbReference type="AlphaFoldDB" id="A0A8J3TUA0"/>
<dbReference type="InterPro" id="IPR010093">
    <property type="entry name" value="SinI_DNA-bd"/>
</dbReference>
<feature type="domain" description="Helix-turn-helix" evidence="1">
    <location>
        <begin position="12"/>
        <end position="59"/>
    </location>
</feature>
<protein>
    <submittedName>
        <fullName evidence="2">Excisionase</fullName>
    </submittedName>
</protein>
<evidence type="ECO:0000313" key="2">
    <source>
        <dbReference type="EMBL" id="GII32297.1"/>
    </source>
</evidence>
<dbReference type="GO" id="GO:0003677">
    <property type="term" value="F:DNA binding"/>
    <property type="evidence" value="ECO:0007669"/>
    <property type="project" value="InterPro"/>
</dbReference>
<proteinExistence type="predicted"/>
<dbReference type="NCBIfam" id="TIGR01764">
    <property type="entry name" value="excise"/>
    <property type="match status" value="1"/>
</dbReference>
<dbReference type="InterPro" id="IPR041657">
    <property type="entry name" value="HTH_17"/>
</dbReference>
<accession>A0A8J3TUA0</accession>
<gene>
    <name evidence="2" type="ORF">Pmi06nite_57390</name>
</gene>
<comment type="caution">
    <text evidence="2">The sequence shown here is derived from an EMBL/GenBank/DDBJ whole genome shotgun (WGS) entry which is preliminary data.</text>
</comment>